<evidence type="ECO:0000313" key="16">
    <source>
        <dbReference type="Proteomes" id="UP001558652"/>
    </source>
</evidence>
<organism evidence="15 16">
    <name type="scientific">Ranatra chinensis</name>
    <dbReference type="NCBI Taxonomy" id="642074"/>
    <lineage>
        <taxon>Eukaryota</taxon>
        <taxon>Metazoa</taxon>
        <taxon>Ecdysozoa</taxon>
        <taxon>Arthropoda</taxon>
        <taxon>Hexapoda</taxon>
        <taxon>Insecta</taxon>
        <taxon>Pterygota</taxon>
        <taxon>Neoptera</taxon>
        <taxon>Paraneoptera</taxon>
        <taxon>Hemiptera</taxon>
        <taxon>Heteroptera</taxon>
        <taxon>Panheteroptera</taxon>
        <taxon>Nepomorpha</taxon>
        <taxon>Nepidae</taxon>
        <taxon>Ranatrinae</taxon>
        <taxon>Ranatra</taxon>
    </lineage>
</organism>
<keyword evidence="7" id="KW-0811">Translocation</keyword>
<evidence type="ECO:0000256" key="4">
    <source>
        <dbReference type="ARBA" id="ARBA00022448"/>
    </source>
</evidence>
<protein>
    <recommendedName>
        <fullName evidence="3">Nucleoporin NUP35</fullName>
    </recommendedName>
    <alternativeName>
        <fullName evidence="11">35 kDa nucleoporin</fullName>
    </alternativeName>
    <alternativeName>
        <fullName evidence="10">Nucleoporin NUP53</fullName>
    </alternativeName>
</protein>
<evidence type="ECO:0000256" key="2">
    <source>
        <dbReference type="ARBA" id="ARBA00009454"/>
    </source>
</evidence>
<feature type="compositionally biased region" description="Basic and acidic residues" evidence="13">
    <location>
        <begin position="79"/>
        <end position="91"/>
    </location>
</feature>
<evidence type="ECO:0000256" key="12">
    <source>
        <dbReference type="PROSITE-ProRule" id="PRU00804"/>
    </source>
</evidence>
<dbReference type="InterPro" id="IPR035979">
    <property type="entry name" value="RBD_domain_sf"/>
</dbReference>
<dbReference type="PROSITE" id="PS51472">
    <property type="entry name" value="RRM_NUP35"/>
    <property type="match status" value="1"/>
</dbReference>
<feature type="compositionally biased region" description="Polar residues" evidence="13">
    <location>
        <begin position="52"/>
        <end position="64"/>
    </location>
</feature>
<accession>A0ABD0Y0H9</accession>
<name>A0ABD0Y0H9_9HEMI</name>
<dbReference type="GO" id="GO:0005643">
    <property type="term" value="C:nuclear pore"/>
    <property type="evidence" value="ECO:0007669"/>
    <property type="project" value="UniProtKB-SubCell"/>
</dbReference>
<evidence type="ECO:0000256" key="3">
    <source>
        <dbReference type="ARBA" id="ARBA00016439"/>
    </source>
</evidence>
<keyword evidence="16" id="KW-1185">Reference proteome</keyword>
<evidence type="ECO:0000313" key="15">
    <source>
        <dbReference type="EMBL" id="KAL1116667.1"/>
    </source>
</evidence>
<dbReference type="SUPFAM" id="SSF54928">
    <property type="entry name" value="RNA-binding domain, RBD"/>
    <property type="match status" value="1"/>
</dbReference>
<dbReference type="GO" id="GO:0015031">
    <property type="term" value="P:protein transport"/>
    <property type="evidence" value="ECO:0007669"/>
    <property type="project" value="UniProtKB-KW"/>
</dbReference>
<evidence type="ECO:0000256" key="11">
    <source>
        <dbReference type="ARBA" id="ARBA00030250"/>
    </source>
</evidence>
<comment type="subcellular location">
    <subcellularLocation>
        <location evidence="1">Nucleus</location>
        <location evidence="1">Nuclear pore complex</location>
    </subcellularLocation>
</comment>
<feature type="region of interest" description="Disordered" evidence="13">
    <location>
        <begin position="31"/>
        <end position="91"/>
    </location>
</feature>
<gene>
    <name evidence="15" type="ORF">AAG570_005139</name>
</gene>
<evidence type="ECO:0000256" key="9">
    <source>
        <dbReference type="ARBA" id="ARBA00023242"/>
    </source>
</evidence>
<evidence type="ECO:0000256" key="13">
    <source>
        <dbReference type="SAM" id="MobiDB-lite"/>
    </source>
</evidence>
<evidence type="ECO:0000256" key="10">
    <source>
        <dbReference type="ARBA" id="ARBA00029997"/>
    </source>
</evidence>
<feature type="compositionally biased region" description="Low complexity" evidence="13">
    <location>
        <begin position="65"/>
        <end position="77"/>
    </location>
</feature>
<keyword evidence="9 12" id="KW-0539">Nucleus</keyword>
<dbReference type="PANTHER" id="PTHR21527">
    <property type="entry name" value="NUCLEOPORIN NUP35"/>
    <property type="match status" value="1"/>
</dbReference>
<dbReference type="CDD" id="cd12441">
    <property type="entry name" value="RRM_Nup53_like"/>
    <property type="match status" value="1"/>
</dbReference>
<comment type="similarity">
    <text evidence="2">Belongs to the Nup35 family.</text>
</comment>
<dbReference type="AlphaFoldDB" id="A0ABD0Y0H9"/>
<sequence length="339" mass="36900">MEPMALSPSSSPPVSYLPGYLLGGGGPEVGGGVPGGMGSTLLGTPGTPDITGVTSPSALRNSGVPSSPLLSKSSIPPHNRPDYNRGSKAKLDGPPIVGLFDDLPYKSNTSVSLQCFTSPNSTQLDTSQQTSEELDNSGFWIIVFGFPPSYQSHVLSVFSQIGRVLEHSYPTNGNWMFIRYQSRMDVRKALSHDEKVIAGNFMIGVSERRGRPTIKETLNNSSCTANNLSLRSPELNMQRMVVTSPNLGMTHGTPITSNNTSCTSPKIRNLTTARRDNMPSVQYGCTLAPSSVQLYCDYPQSLKAEDSVRNMFYQNKKQETTEIDFIASMKFPQHHRVTK</sequence>
<proteinExistence type="inferred from homology"/>
<evidence type="ECO:0000259" key="14">
    <source>
        <dbReference type="PROSITE" id="PS51472"/>
    </source>
</evidence>
<evidence type="ECO:0000256" key="5">
    <source>
        <dbReference type="ARBA" id="ARBA00022816"/>
    </source>
</evidence>
<dbReference type="FunFam" id="3.30.70.330:FF:000095">
    <property type="entry name" value="Putative Nucleoporin NUP53"/>
    <property type="match status" value="1"/>
</dbReference>
<keyword evidence="4 12" id="KW-0813">Transport</keyword>
<comment type="caution">
    <text evidence="15">The sequence shown here is derived from an EMBL/GenBank/DDBJ whole genome shotgun (WGS) entry which is preliminary data.</text>
</comment>
<evidence type="ECO:0000256" key="8">
    <source>
        <dbReference type="ARBA" id="ARBA00023132"/>
    </source>
</evidence>
<dbReference type="InterPro" id="IPR012677">
    <property type="entry name" value="Nucleotide-bd_a/b_plait_sf"/>
</dbReference>
<dbReference type="Gene3D" id="3.30.70.330">
    <property type="match status" value="1"/>
</dbReference>
<keyword evidence="8 12" id="KW-0906">Nuclear pore complex</keyword>
<keyword evidence="6" id="KW-0653">Protein transport</keyword>
<dbReference type="EMBL" id="JBFDAA010000017">
    <property type="protein sequence ID" value="KAL1116667.1"/>
    <property type="molecule type" value="Genomic_DNA"/>
</dbReference>
<dbReference type="InterPro" id="IPR007846">
    <property type="entry name" value="RRM_NUP35_dom"/>
</dbReference>
<feature type="domain" description="RRM Nup35-type" evidence="14">
    <location>
        <begin position="135"/>
        <end position="215"/>
    </location>
</feature>
<evidence type="ECO:0000256" key="1">
    <source>
        <dbReference type="ARBA" id="ARBA00004567"/>
    </source>
</evidence>
<evidence type="ECO:0000256" key="7">
    <source>
        <dbReference type="ARBA" id="ARBA00023010"/>
    </source>
</evidence>
<dbReference type="PANTHER" id="PTHR21527:SF6">
    <property type="entry name" value="NUCLEOPORIN NUP35"/>
    <property type="match status" value="1"/>
</dbReference>
<reference evidence="15 16" key="1">
    <citation type="submission" date="2024-07" db="EMBL/GenBank/DDBJ databases">
        <title>Chromosome-level genome assembly of the water stick insect Ranatra chinensis (Heteroptera: Nepidae).</title>
        <authorList>
            <person name="Liu X."/>
        </authorList>
    </citation>
    <scope>NUCLEOTIDE SEQUENCE [LARGE SCALE GENOMIC DNA]</scope>
    <source>
        <strain evidence="15">Cailab_2021Rc</strain>
        <tissue evidence="15">Muscle</tissue>
    </source>
</reference>
<keyword evidence="5 12" id="KW-0509">mRNA transport</keyword>
<evidence type="ECO:0000256" key="6">
    <source>
        <dbReference type="ARBA" id="ARBA00022927"/>
    </source>
</evidence>
<dbReference type="Pfam" id="PF05172">
    <property type="entry name" value="RRM_Nup35"/>
    <property type="match status" value="1"/>
</dbReference>
<dbReference type="Proteomes" id="UP001558652">
    <property type="component" value="Unassembled WGS sequence"/>
</dbReference>
<dbReference type="GO" id="GO:0051028">
    <property type="term" value="P:mRNA transport"/>
    <property type="evidence" value="ECO:0007669"/>
    <property type="project" value="UniProtKB-UniRule"/>
</dbReference>